<dbReference type="Proteomes" id="UP000621492">
    <property type="component" value="Unassembled WGS sequence"/>
</dbReference>
<keyword evidence="6" id="KW-1185">Reference proteome</keyword>
<protein>
    <recommendedName>
        <fullName evidence="4">CHY-type domain-containing protein</fullName>
    </recommendedName>
</protein>
<dbReference type="RefSeq" id="WP_308777465.1">
    <property type="nucleotide sequence ID" value="NZ_BMJD01000007.1"/>
</dbReference>
<evidence type="ECO:0000256" key="1">
    <source>
        <dbReference type="ARBA" id="ARBA00022723"/>
    </source>
</evidence>
<dbReference type="InterPro" id="IPR037274">
    <property type="entry name" value="Znf_CHY_sf"/>
</dbReference>
<feature type="domain" description="CHY-type" evidence="4">
    <location>
        <begin position="7"/>
        <end position="88"/>
    </location>
</feature>
<dbReference type="InterPro" id="IPR008913">
    <property type="entry name" value="Znf_CHY"/>
</dbReference>
<gene>
    <name evidence="5" type="ORF">GCM10011409_13860</name>
</gene>
<dbReference type="PIRSF" id="PIRSF017292">
    <property type="entry name" value="UCP017292_Znf_CHY"/>
    <property type="match status" value="1"/>
</dbReference>
<accession>A0A9W5TW98</accession>
<evidence type="ECO:0000259" key="4">
    <source>
        <dbReference type="PROSITE" id="PS51266"/>
    </source>
</evidence>
<evidence type="ECO:0000256" key="3">
    <source>
        <dbReference type="ARBA" id="ARBA00022833"/>
    </source>
</evidence>
<proteinExistence type="predicted"/>
<dbReference type="AlphaFoldDB" id="A0A9W5TW98"/>
<evidence type="ECO:0000313" key="5">
    <source>
        <dbReference type="EMBL" id="GGB37633.1"/>
    </source>
</evidence>
<keyword evidence="1" id="KW-0479">Metal-binding</keyword>
<dbReference type="SUPFAM" id="SSF161219">
    <property type="entry name" value="CHY zinc finger-like"/>
    <property type="match status" value="1"/>
</dbReference>
<dbReference type="Pfam" id="PF05495">
    <property type="entry name" value="zf-CHY"/>
    <property type="match status" value="1"/>
</dbReference>
<dbReference type="GO" id="GO:0008270">
    <property type="term" value="F:zinc ion binding"/>
    <property type="evidence" value="ECO:0007669"/>
    <property type="project" value="UniProtKB-KW"/>
</dbReference>
<organism evidence="5 6">
    <name type="scientific">Lentibacillus populi</name>
    <dbReference type="NCBI Taxonomy" id="1827502"/>
    <lineage>
        <taxon>Bacteria</taxon>
        <taxon>Bacillati</taxon>
        <taxon>Bacillota</taxon>
        <taxon>Bacilli</taxon>
        <taxon>Bacillales</taxon>
        <taxon>Bacillaceae</taxon>
        <taxon>Lentibacillus</taxon>
    </lineage>
</organism>
<evidence type="ECO:0000313" key="6">
    <source>
        <dbReference type="Proteomes" id="UP000621492"/>
    </source>
</evidence>
<dbReference type="PROSITE" id="PS51266">
    <property type="entry name" value="ZF_CHY"/>
    <property type="match status" value="1"/>
</dbReference>
<dbReference type="EMBL" id="BMJD01000007">
    <property type="protein sequence ID" value="GGB37633.1"/>
    <property type="molecule type" value="Genomic_DNA"/>
</dbReference>
<evidence type="ECO:0000256" key="2">
    <source>
        <dbReference type="ARBA" id="ARBA00022771"/>
    </source>
</evidence>
<reference evidence="5" key="1">
    <citation type="journal article" date="2014" name="Int. J. Syst. Evol. Microbiol.">
        <title>Complete genome sequence of Corynebacterium casei LMG S-19264T (=DSM 44701T), isolated from a smear-ripened cheese.</title>
        <authorList>
            <consortium name="US DOE Joint Genome Institute (JGI-PGF)"/>
            <person name="Walter F."/>
            <person name="Albersmeier A."/>
            <person name="Kalinowski J."/>
            <person name="Ruckert C."/>
        </authorList>
    </citation>
    <scope>NUCLEOTIDE SEQUENCE</scope>
    <source>
        <strain evidence="5">CGMCC 1.15454</strain>
    </source>
</reference>
<keyword evidence="2" id="KW-0863">Zinc-finger</keyword>
<reference evidence="5" key="2">
    <citation type="submission" date="2020-09" db="EMBL/GenBank/DDBJ databases">
        <authorList>
            <person name="Sun Q."/>
            <person name="Zhou Y."/>
        </authorList>
    </citation>
    <scope>NUCLEOTIDE SEQUENCE</scope>
    <source>
        <strain evidence="5">CGMCC 1.15454</strain>
    </source>
</reference>
<comment type="caution">
    <text evidence="5">The sequence shown here is derived from an EMBL/GenBank/DDBJ whole genome shotgun (WGS) entry which is preliminary data.</text>
</comment>
<dbReference type="InterPro" id="IPR016694">
    <property type="entry name" value="UCP017292"/>
</dbReference>
<name>A0A9W5TW98_9BACI</name>
<keyword evidence="3" id="KW-0862">Zinc</keyword>
<sequence>MHEVHGAIDTETRCRHYHGENDRIAIKFYCCGEYFACYKCHVEKGCGYTKVWPQAEFGRRAVLCGACGTELTIQAYLDSGALCPECGAGFNPGCALHQHLYFETGCNMQNRSGALRD</sequence>